<keyword evidence="4 7" id="KW-0233">DNA recombination</keyword>
<accession>S0FBF2</accession>
<name>S0FBF2_9BACT</name>
<dbReference type="NCBIfam" id="TIGR00613">
    <property type="entry name" value="reco"/>
    <property type="match status" value="1"/>
</dbReference>
<comment type="caution">
    <text evidence="9">The sequence shown here is derived from an EMBL/GenBank/DDBJ whole genome shotgun (WGS) entry which is preliminary data.</text>
</comment>
<protein>
    <recommendedName>
        <fullName evidence="2 7">DNA repair protein RecO</fullName>
    </recommendedName>
    <alternativeName>
        <fullName evidence="6 7">Recombination protein O</fullName>
    </alternativeName>
</protein>
<evidence type="ECO:0000256" key="3">
    <source>
        <dbReference type="ARBA" id="ARBA00022763"/>
    </source>
</evidence>
<comment type="function">
    <text evidence="7">Involved in DNA repair and RecF pathway recombination.</text>
</comment>
<proteinExistence type="inferred from homology"/>
<dbReference type="Proteomes" id="UP000014073">
    <property type="component" value="Unassembled WGS sequence"/>
</dbReference>
<evidence type="ECO:0000256" key="7">
    <source>
        <dbReference type="HAMAP-Rule" id="MF_00201"/>
    </source>
</evidence>
<evidence type="ECO:0000256" key="5">
    <source>
        <dbReference type="ARBA" id="ARBA00023204"/>
    </source>
</evidence>
<feature type="domain" description="DNA replication/recombination mediator RecO N-terminal" evidence="8">
    <location>
        <begin position="14"/>
        <end position="92"/>
    </location>
</feature>
<organism evidence="9 10">
    <name type="scientific">Phocaeicola coprophilus DSM 18228 = JCM 13818</name>
    <dbReference type="NCBI Taxonomy" id="547042"/>
    <lineage>
        <taxon>Bacteria</taxon>
        <taxon>Pseudomonadati</taxon>
        <taxon>Bacteroidota</taxon>
        <taxon>Bacteroidia</taxon>
        <taxon>Bacteroidales</taxon>
        <taxon>Bacteroidaceae</taxon>
        <taxon>Phocaeicola</taxon>
    </lineage>
</organism>
<dbReference type="GO" id="GO:0043590">
    <property type="term" value="C:bacterial nucleoid"/>
    <property type="evidence" value="ECO:0007669"/>
    <property type="project" value="TreeGrafter"/>
</dbReference>
<comment type="similarity">
    <text evidence="1 7">Belongs to the RecO family.</text>
</comment>
<dbReference type="PANTHER" id="PTHR33991">
    <property type="entry name" value="DNA REPAIR PROTEIN RECO"/>
    <property type="match status" value="1"/>
</dbReference>
<dbReference type="GO" id="GO:0006310">
    <property type="term" value="P:DNA recombination"/>
    <property type="evidence" value="ECO:0007669"/>
    <property type="project" value="UniProtKB-UniRule"/>
</dbReference>
<evidence type="ECO:0000259" key="8">
    <source>
        <dbReference type="Pfam" id="PF11967"/>
    </source>
</evidence>
<sequence length="252" mass="29100">MPFYSVIFAGSMLRKSKGIVLHTVKYSDKSNIVHIYTEQGGRMSFLIPASRSRKSAVNGLLFQPLSLVEFEADIRPRSGLHPIREAKSWQPFQSLPYDPYKSAIALFLAEFLYRALKEEAENAPLFAYLVHSVLWLDACDTNFANFHLVFLMRLSRFLGLYPNVEGYAEGDCFDLLNACFVAESPRHGMYVGPQEASHISLLMRMNYETMHLFAMSRRERNRCLEIINEYYRLHLPDFPELKSLPVLQELFV</sequence>
<keyword evidence="3 7" id="KW-0227">DNA damage</keyword>
<evidence type="ECO:0000256" key="4">
    <source>
        <dbReference type="ARBA" id="ARBA00023172"/>
    </source>
</evidence>
<dbReference type="SUPFAM" id="SSF57863">
    <property type="entry name" value="ArfGap/RecO-like zinc finger"/>
    <property type="match status" value="1"/>
</dbReference>
<dbReference type="EMBL" id="ACBW01000097">
    <property type="protein sequence ID" value="EEF75831.1"/>
    <property type="molecule type" value="Genomic_DNA"/>
</dbReference>
<dbReference type="InterPro" id="IPR012340">
    <property type="entry name" value="NA-bd_OB-fold"/>
</dbReference>
<dbReference type="AlphaFoldDB" id="S0FBF2"/>
<dbReference type="InterPro" id="IPR003717">
    <property type="entry name" value="RecO"/>
</dbReference>
<dbReference type="GO" id="GO:0006302">
    <property type="term" value="P:double-strand break repair"/>
    <property type="evidence" value="ECO:0007669"/>
    <property type="project" value="TreeGrafter"/>
</dbReference>
<evidence type="ECO:0000313" key="9">
    <source>
        <dbReference type="EMBL" id="EEF75831.1"/>
    </source>
</evidence>
<dbReference type="Pfam" id="PF11967">
    <property type="entry name" value="RecO_N"/>
    <property type="match status" value="1"/>
</dbReference>
<dbReference type="HOGENOM" id="CLU_087596_0_0_10"/>
<dbReference type="Pfam" id="PF02565">
    <property type="entry name" value="RecO_C"/>
    <property type="match status" value="1"/>
</dbReference>
<gene>
    <name evidence="7 9" type="primary">recO</name>
    <name evidence="9" type="ORF">BACCOPRO_01324</name>
</gene>
<reference evidence="9 10" key="1">
    <citation type="submission" date="2008-12" db="EMBL/GenBank/DDBJ databases">
        <authorList>
            <person name="Fulton L."/>
            <person name="Clifton S."/>
            <person name="Fulton B."/>
            <person name="Xu J."/>
            <person name="Minx P."/>
            <person name="Pepin K.H."/>
            <person name="Johnson M."/>
            <person name="Bhonagiri V."/>
            <person name="Nash W.E."/>
            <person name="Mardis E.R."/>
            <person name="Wilson R.K."/>
        </authorList>
    </citation>
    <scope>NUCLEOTIDE SEQUENCE [LARGE SCALE GENOMIC DNA]</scope>
    <source>
        <strain evidence="9 10">DSM 18228</strain>
    </source>
</reference>
<evidence type="ECO:0000256" key="1">
    <source>
        <dbReference type="ARBA" id="ARBA00007452"/>
    </source>
</evidence>
<keyword evidence="5 7" id="KW-0234">DNA repair</keyword>
<dbReference type="SUPFAM" id="SSF50249">
    <property type="entry name" value="Nucleic acid-binding proteins"/>
    <property type="match status" value="1"/>
</dbReference>
<dbReference type="Gene3D" id="2.40.50.140">
    <property type="entry name" value="Nucleic acid-binding proteins"/>
    <property type="match status" value="1"/>
</dbReference>
<evidence type="ECO:0000313" key="10">
    <source>
        <dbReference type="Proteomes" id="UP000014073"/>
    </source>
</evidence>
<dbReference type="HAMAP" id="MF_00201">
    <property type="entry name" value="RecO"/>
    <property type="match status" value="1"/>
</dbReference>
<evidence type="ECO:0000256" key="6">
    <source>
        <dbReference type="ARBA" id="ARBA00033409"/>
    </source>
</evidence>
<dbReference type="InterPro" id="IPR042242">
    <property type="entry name" value="RecO_C"/>
</dbReference>
<dbReference type="Gene3D" id="1.20.1440.120">
    <property type="entry name" value="Recombination protein O, C-terminal domain"/>
    <property type="match status" value="1"/>
</dbReference>
<dbReference type="InterPro" id="IPR037278">
    <property type="entry name" value="ARFGAP/RecO"/>
</dbReference>
<dbReference type="eggNOG" id="COG1381">
    <property type="taxonomic scope" value="Bacteria"/>
</dbReference>
<keyword evidence="10" id="KW-1185">Reference proteome</keyword>
<evidence type="ECO:0000256" key="2">
    <source>
        <dbReference type="ARBA" id="ARBA00021310"/>
    </source>
</evidence>
<dbReference type="PANTHER" id="PTHR33991:SF1">
    <property type="entry name" value="DNA REPAIR PROTEIN RECO"/>
    <property type="match status" value="1"/>
</dbReference>
<dbReference type="InterPro" id="IPR022572">
    <property type="entry name" value="DNA_rep/recomb_RecO_N"/>
</dbReference>
<dbReference type="STRING" id="547042.BACCOPRO_01324"/>